<dbReference type="Proteomes" id="UP000036987">
    <property type="component" value="Unassembled WGS sequence"/>
</dbReference>
<evidence type="ECO:0000313" key="2">
    <source>
        <dbReference type="EMBL" id="KMZ76052.1"/>
    </source>
</evidence>
<organism evidence="2 3">
    <name type="scientific">Zostera marina</name>
    <name type="common">Eelgrass</name>
    <dbReference type="NCBI Taxonomy" id="29655"/>
    <lineage>
        <taxon>Eukaryota</taxon>
        <taxon>Viridiplantae</taxon>
        <taxon>Streptophyta</taxon>
        <taxon>Embryophyta</taxon>
        <taxon>Tracheophyta</taxon>
        <taxon>Spermatophyta</taxon>
        <taxon>Magnoliopsida</taxon>
        <taxon>Liliopsida</taxon>
        <taxon>Zosteraceae</taxon>
        <taxon>Zostera</taxon>
    </lineage>
</organism>
<dbReference type="OMA" id="NQFPKEG"/>
<dbReference type="OrthoDB" id="618331at2759"/>
<comment type="caution">
    <text evidence="2">The sequence shown here is derived from an EMBL/GenBank/DDBJ whole genome shotgun (WGS) entry which is preliminary data.</text>
</comment>
<dbReference type="PANTHER" id="PTHR33334">
    <property type="entry name" value="PROTEIN LNK1"/>
    <property type="match status" value="1"/>
</dbReference>
<feature type="region of interest" description="Disordered" evidence="1">
    <location>
        <begin position="310"/>
        <end position="335"/>
    </location>
</feature>
<accession>A0A0K9Q5X6</accession>
<reference evidence="3" key="1">
    <citation type="journal article" date="2016" name="Nature">
        <title>The genome of the seagrass Zostera marina reveals angiosperm adaptation to the sea.</title>
        <authorList>
            <person name="Olsen J.L."/>
            <person name="Rouze P."/>
            <person name="Verhelst B."/>
            <person name="Lin Y.-C."/>
            <person name="Bayer T."/>
            <person name="Collen J."/>
            <person name="Dattolo E."/>
            <person name="De Paoli E."/>
            <person name="Dittami S."/>
            <person name="Maumus F."/>
            <person name="Michel G."/>
            <person name="Kersting A."/>
            <person name="Lauritano C."/>
            <person name="Lohaus R."/>
            <person name="Toepel M."/>
            <person name="Tonon T."/>
            <person name="Vanneste K."/>
            <person name="Amirebrahimi M."/>
            <person name="Brakel J."/>
            <person name="Bostroem C."/>
            <person name="Chovatia M."/>
            <person name="Grimwood J."/>
            <person name="Jenkins J.W."/>
            <person name="Jueterbock A."/>
            <person name="Mraz A."/>
            <person name="Stam W.T."/>
            <person name="Tice H."/>
            <person name="Bornberg-Bauer E."/>
            <person name="Green P.J."/>
            <person name="Pearson G.A."/>
            <person name="Procaccini G."/>
            <person name="Duarte C.M."/>
            <person name="Schmutz J."/>
            <person name="Reusch T.B.H."/>
            <person name="Van de Peer Y."/>
        </authorList>
    </citation>
    <scope>NUCLEOTIDE SEQUENCE [LARGE SCALE GENOMIC DNA]</scope>
    <source>
        <strain evidence="3">cv. Finnish</strain>
    </source>
</reference>
<proteinExistence type="predicted"/>
<feature type="compositionally biased region" description="Basic and acidic residues" evidence="1">
    <location>
        <begin position="311"/>
        <end position="333"/>
    </location>
</feature>
<sequence>MNDWNDADKAEYTQWDDIKSECHNVPYPKSSGDDTFMIGDYWNKQDNEQKNTDVSLVKESASGSKNGLLGCNLNSYSNFDMENSLVCSDFSSTSNAIELVEGSFGNKHQPIPSTIVNDFKDSFCSSNESNNTLTELCQSGDILDSSNPSSCKETYEFLIDGRKELDGKSSAFFSDHDHNALDNFLDWDWGSITEFDDFDRIFRNSSSIFEHEMMKDVDSSQAEATPLPIHETSINMDVSGKKDSGSIHGKQKTLNDDKETLIDMDMQIEKGSSYLEETEKPQIKQMNSKDDEMVGYGVVKKHAECQTGTQESKKMYKEKTVSKSQRKMEEKTGIKSHKIKSMPSYNGHVQVQQYLKYVPVPSAFQSFQPSMFPQQVKVGRPDYLGYFPSTHHPFTGYGYPAFSFPSFSLPPHIHAVRNQTLRAPVYNPYVQHQASDINSSQNQGPTKMPKMTPEEKIEKLRKRRQENFFAENVSDPDGLLTKKMLPMNQRKSLILSSTGKTEGINMVVKQHDSYGSSAFDDHAWQERVFREFQQTIMKLDKNIRQCMKESLQRLARNAKERRSDIDKNSRNDHRVFKNETRSLQDRSSSAAEDVETHTNPIDRIMAHLLFYSPSVSSTEMVNEKCLYQQFRKILNQNSTIHGNIRRKTENVNKMKDDAPI</sequence>
<dbReference type="GO" id="GO:0006355">
    <property type="term" value="P:regulation of DNA-templated transcription"/>
    <property type="evidence" value="ECO:0007669"/>
    <property type="project" value="InterPro"/>
</dbReference>
<feature type="region of interest" description="Disordered" evidence="1">
    <location>
        <begin position="554"/>
        <end position="573"/>
    </location>
</feature>
<name>A0A0K9Q5X6_ZOSMR</name>
<protein>
    <submittedName>
        <fullName evidence="2">Uncharacterized protein</fullName>
    </submittedName>
</protein>
<dbReference type="GO" id="GO:0007623">
    <property type="term" value="P:circadian rhythm"/>
    <property type="evidence" value="ECO:0007669"/>
    <property type="project" value="InterPro"/>
</dbReference>
<dbReference type="STRING" id="29655.A0A0K9Q5X6"/>
<gene>
    <name evidence="2" type="ORF">ZOSMA_107G00490</name>
</gene>
<dbReference type="PANTHER" id="PTHR33334:SF5">
    <property type="entry name" value="PROTEIN LNK2"/>
    <property type="match status" value="1"/>
</dbReference>
<dbReference type="AlphaFoldDB" id="A0A0K9Q5X6"/>
<evidence type="ECO:0000313" key="3">
    <source>
        <dbReference type="Proteomes" id="UP000036987"/>
    </source>
</evidence>
<evidence type="ECO:0000256" key="1">
    <source>
        <dbReference type="SAM" id="MobiDB-lite"/>
    </source>
</evidence>
<keyword evidence="3" id="KW-1185">Reference proteome</keyword>
<feature type="region of interest" description="Disordered" evidence="1">
    <location>
        <begin position="578"/>
        <end position="598"/>
    </location>
</feature>
<dbReference type="InterPro" id="IPR039928">
    <property type="entry name" value="LNK"/>
</dbReference>
<dbReference type="EMBL" id="LFYR01000090">
    <property type="protein sequence ID" value="KMZ76052.1"/>
    <property type="molecule type" value="Genomic_DNA"/>
</dbReference>